<dbReference type="PRINTS" id="PR00080">
    <property type="entry name" value="SDRFAMILY"/>
</dbReference>
<proteinExistence type="inferred from homology"/>
<dbReference type="PRINTS" id="PR00081">
    <property type="entry name" value="GDHRDH"/>
</dbReference>
<sequence length="259" mass="26796">MRRLEGKVALVSGTARGLGRATALMFAAEGALVVVGDLLHDEAVETQRQIARDGGTALTPGPLDVTSPESVAAWVEEAAAAFGGVDIVLVNAGSVWFGPLADQSYDDGPATVRAELDSVRLTARAAWQHLVRSRGCIITVDSAAGLTDSMATHRTTHSAAKGEVAALTRRLAAEGAELGIRANCVSPVLIGSDRSRSHLPSEAFRLHDTTWHLPLGRLGLPQDVAAAAVFLASEDASNISGTNLVVDGAWSPVLPGSPA</sequence>
<accession>A0ABS2HUD1</accession>
<dbReference type="SUPFAM" id="SSF51735">
    <property type="entry name" value="NAD(P)-binding Rossmann-fold domains"/>
    <property type="match status" value="1"/>
</dbReference>
<name>A0ABS2HUD1_9ACTN</name>
<comment type="similarity">
    <text evidence="1">Belongs to the short-chain dehydrogenases/reductases (SDR) family.</text>
</comment>
<dbReference type="Proteomes" id="UP000712045">
    <property type="component" value="Unassembled WGS sequence"/>
</dbReference>
<dbReference type="Gene3D" id="3.40.50.720">
    <property type="entry name" value="NAD(P)-binding Rossmann-like Domain"/>
    <property type="match status" value="1"/>
</dbReference>
<evidence type="ECO:0000256" key="1">
    <source>
        <dbReference type="ARBA" id="ARBA00006484"/>
    </source>
</evidence>
<gene>
    <name evidence="2" type="ORF">JS521_10760</name>
</gene>
<keyword evidence="3" id="KW-1185">Reference proteome</keyword>
<dbReference type="RefSeq" id="WP_205082501.1">
    <property type="nucleotide sequence ID" value="NZ_JAFEUF010000038.1"/>
</dbReference>
<evidence type="ECO:0000313" key="3">
    <source>
        <dbReference type="Proteomes" id="UP000712045"/>
    </source>
</evidence>
<evidence type="ECO:0000313" key="2">
    <source>
        <dbReference type="EMBL" id="MBM7054332.1"/>
    </source>
</evidence>
<dbReference type="EMBL" id="JAFEUF010000038">
    <property type="protein sequence ID" value="MBM7054332.1"/>
    <property type="molecule type" value="Genomic_DNA"/>
</dbReference>
<protein>
    <submittedName>
        <fullName evidence="2">SDR family oxidoreductase</fullName>
    </submittedName>
</protein>
<dbReference type="Pfam" id="PF13561">
    <property type="entry name" value="adh_short_C2"/>
    <property type="match status" value="1"/>
</dbReference>
<dbReference type="PANTHER" id="PTHR42760">
    <property type="entry name" value="SHORT-CHAIN DEHYDROGENASES/REDUCTASES FAMILY MEMBER"/>
    <property type="match status" value="1"/>
</dbReference>
<comment type="caution">
    <text evidence="2">The sequence shown here is derived from an EMBL/GenBank/DDBJ whole genome shotgun (WGS) entry which is preliminary data.</text>
</comment>
<reference evidence="2 3" key="1">
    <citation type="submission" date="2021-02" db="EMBL/GenBank/DDBJ databases">
        <title>Genome Streptomyces sp. RHZ10.</title>
        <authorList>
            <person name="Besaury L."/>
        </authorList>
    </citation>
    <scope>NUCLEOTIDE SEQUENCE [LARGE SCALE GENOMIC DNA]</scope>
    <source>
        <strain evidence="2 3">RHZ10</strain>
    </source>
</reference>
<dbReference type="InterPro" id="IPR002347">
    <property type="entry name" value="SDR_fam"/>
</dbReference>
<organism evidence="2 3">
    <name type="scientific">Streptomyces durocortorensis</name>
    <dbReference type="NCBI Taxonomy" id="2811104"/>
    <lineage>
        <taxon>Bacteria</taxon>
        <taxon>Bacillati</taxon>
        <taxon>Actinomycetota</taxon>
        <taxon>Actinomycetes</taxon>
        <taxon>Kitasatosporales</taxon>
        <taxon>Streptomycetaceae</taxon>
        <taxon>Streptomyces</taxon>
    </lineage>
</organism>
<dbReference type="InterPro" id="IPR036291">
    <property type="entry name" value="NAD(P)-bd_dom_sf"/>
</dbReference>